<keyword evidence="2" id="KW-0677">Repeat</keyword>
<keyword evidence="3" id="KW-0732">Signal</keyword>
<dbReference type="Proteomes" id="UP001396334">
    <property type="component" value="Unassembled WGS sequence"/>
</dbReference>
<evidence type="ECO:0000313" key="6">
    <source>
        <dbReference type="Proteomes" id="UP001396334"/>
    </source>
</evidence>
<evidence type="ECO:0000259" key="4">
    <source>
        <dbReference type="Pfam" id="PF08263"/>
    </source>
</evidence>
<evidence type="ECO:0000313" key="5">
    <source>
        <dbReference type="EMBL" id="KAK9024443.1"/>
    </source>
</evidence>
<evidence type="ECO:0000256" key="3">
    <source>
        <dbReference type="SAM" id="SignalP"/>
    </source>
</evidence>
<dbReference type="PRINTS" id="PR00019">
    <property type="entry name" value="LEURICHRPT"/>
</dbReference>
<dbReference type="SUPFAM" id="SSF52058">
    <property type="entry name" value="L domain-like"/>
    <property type="match status" value="1"/>
</dbReference>
<protein>
    <recommendedName>
        <fullName evidence="4">Leucine-rich repeat-containing N-terminal plant-type domain-containing protein</fullName>
    </recommendedName>
</protein>
<keyword evidence="6" id="KW-1185">Reference proteome</keyword>
<comment type="caution">
    <text evidence="5">The sequence shown here is derived from an EMBL/GenBank/DDBJ whole genome shotgun (WGS) entry which is preliminary data.</text>
</comment>
<reference evidence="5 6" key="1">
    <citation type="journal article" date="2024" name="G3 (Bethesda)">
        <title>Genome assembly of Hibiscus sabdariffa L. provides insights into metabolisms of medicinal natural products.</title>
        <authorList>
            <person name="Kim T."/>
        </authorList>
    </citation>
    <scope>NUCLEOTIDE SEQUENCE [LARGE SCALE GENOMIC DNA]</scope>
    <source>
        <strain evidence="5">TK-2024</strain>
        <tissue evidence="5">Old leaves</tissue>
    </source>
</reference>
<evidence type="ECO:0000256" key="2">
    <source>
        <dbReference type="ARBA" id="ARBA00022737"/>
    </source>
</evidence>
<sequence length="225" mass="25541">MNLSLLGTTIFLLQFQGLKSCVEEERAALLRYKALIESEGYHADHLLPSWIDDPLSNCCGWERVTCNSSTARVIQLSLRNSRPFASDGVRNSLWYVDLALFQPFVDLNTLDLSSNTIGGWIQNHGLESYLRLEQLEMLDLSYNFLNKSSLEQLSALTSLKSLDLRANNMGEALNWQEKLYPYLESRETIPVQELSVFESLDKLDLSSNALRDSPLTAQSKQPYNL</sequence>
<accession>A0ABR2SHK3</accession>
<feature type="domain" description="Leucine-rich repeat-containing N-terminal plant-type" evidence="4">
    <location>
        <begin position="23"/>
        <end position="67"/>
    </location>
</feature>
<dbReference type="EMBL" id="JBBPBN010000015">
    <property type="protein sequence ID" value="KAK9024443.1"/>
    <property type="molecule type" value="Genomic_DNA"/>
</dbReference>
<gene>
    <name evidence="5" type="ORF">V6N11_004605</name>
</gene>
<dbReference type="InterPro" id="IPR032675">
    <property type="entry name" value="LRR_dom_sf"/>
</dbReference>
<feature type="chain" id="PRO_5045554933" description="Leucine-rich repeat-containing N-terminal plant-type domain-containing protein" evidence="3">
    <location>
        <begin position="21"/>
        <end position="225"/>
    </location>
</feature>
<organism evidence="5 6">
    <name type="scientific">Hibiscus sabdariffa</name>
    <name type="common">roselle</name>
    <dbReference type="NCBI Taxonomy" id="183260"/>
    <lineage>
        <taxon>Eukaryota</taxon>
        <taxon>Viridiplantae</taxon>
        <taxon>Streptophyta</taxon>
        <taxon>Embryophyta</taxon>
        <taxon>Tracheophyta</taxon>
        <taxon>Spermatophyta</taxon>
        <taxon>Magnoliopsida</taxon>
        <taxon>eudicotyledons</taxon>
        <taxon>Gunneridae</taxon>
        <taxon>Pentapetalae</taxon>
        <taxon>rosids</taxon>
        <taxon>malvids</taxon>
        <taxon>Malvales</taxon>
        <taxon>Malvaceae</taxon>
        <taxon>Malvoideae</taxon>
        <taxon>Hibiscus</taxon>
    </lineage>
</organism>
<dbReference type="InterPro" id="IPR013210">
    <property type="entry name" value="LRR_N_plant-typ"/>
</dbReference>
<dbReference type="Gene3D" id="3.80.10.10">
    <property type="entry name" value="Ribonuclease Inhibitor"/>
    <property type="match status" value="1"/>
</dbReference>
<dbReference type="Pfam" id="PF08263">
    <property type="entry name" value="LRRNT_2"/>
    <property type="match status" value="1"/>
</dbReference>
<dbReference type="PANTHER" id="PTHR48065">
    <property type="entry name" value="OS10G0469600 PROTEIN"/>
    <property type="match status" value="1"/>
</dbReference>
<feature type="signal peptide" evidence="3">
    <location>
        <begin position="1"/>
        <end position="20"/>
    </location>
</feature>
<name>A0ABR2SHK3_9ROSI</name>
<dbReference type="PANTHER" id="PTHR48065:SF75">
    <property type="entry name" value="LEUCINE-RICH REPEAT-CONTAINING N-TERMINAL PLANT-TYPE DOMAIN-CONTAINING PROTEIN"/>
    <property type="match status" value="1"/>
</dbReference>
<proteinExistence type="predicted"/>
<evidence type="ECO:0000256" key="1">
    <source>
        <dbReference type="ARBA" id="ARBA00022614"/>
    </source>
</evidence>
<keyword evidence="1" id="KW-0433">Leucine-rich repeat</keyword>